<accession>A0A099NYV3</accession>
<feature type="transmembrane region" description="Helical" evidence="5">
    <location>
        <begin position="45"/>
        <end position="66"/>
    </location>
</feature>
<protein>
    <recommendedName>
        <fullName evidence="6">Fatty acid hydroxylase domain-containing protein</fullName>
    </recommendedName>
</protein>
<dbReference type="InterPro" id="IPR050307">
    <property type="entry name" value="Sterol_Desaturase_Related"/>
</dbReference>
<keyword evidence="2 5" id="KW-0812">Transmembrane</keyword>
<dbReference type="eggNOG" id="KOG0874">
    <property type="taxonomic scope" value="Eukaryota"/>
</dbReference>
<gene>
    <name evidence="7" type="ORF">JL09_g2841</name>
</gene>
<reference evidence="8" key="1">
    <citation type="journal article" date="2014" name="Microb. Cell Fact.">
        <title>Exploiting Issatchenkia orientalis SD108 for succinic acid production.</title>
        <authorList>
            <person name="Xiao H."/>
            <person name="Shao Z."/>
            <person name="Jiang Y."/>
            <person name="Dole S."/>
            <person name="Zhao H."/>
        </authorList>
    </citation>
    <scope>NUCLEOTIDE SEQUENCE [LARGE SCALE GENOMIC DNA]</scope>
    <source>
        <strain evidence="8">SD108</strain>
    </source>
</reference>
<dbReference type="EMBL" id="JQFK01000026">
    <property type="protein sequence ID" value="KGK37963.1"/>
    <property type="molecule type" value="Genomic_DNA"/>
</dbReference>
<keyword evidence="3 5" id="KW-1133">Transmembrane helix</keyword>
<dbReference type="HOGENOM" id="CLU_043293_1_1_1"/>
<evidence type="ECO:0000256" key="4">
    <source>
        <dbReference type="ARBA" id="ARBA00023136"/>
    </source>
</evidence>
<dbReference type="GO" id="GO:0051999">
    <property type="term" value="P:mannosyl-inositol phosphorylceramide biosynthetic process"/>
    <property type="evidence" value="ECO:0007669"/>
    <property type="project" value="EnsemblFungi"/>
</dbReference>
<dbReference type="InterPro" id="IPR006694">
    <property type="entry name" value="Fatty_acid_hydroxylase"/>
</dbReference>
<comment type="caution">
    <text evidence="7">The sequence shown here is derived from an EMBL/GenBank/DDBJ whole genome shotgun (WGS) entry which is preliminary data.</text>
</comment>
<dbReference type="AlphaFoldDB" id="A0A099NYV3"/>
<evidence type="ECO:0000256" key="3">
    <source>
        <dbReference type="ARBA" id="ARBA00022989"/>
    </source>
</evidence>
<dbReference type="GO" id="GO:0102772">
    <property type="term" value="F:sphingolipid C4-monooxygenase activity"/>
    <property type="evidence" value="ECO:0007669"/>
    <property type="project" value="EnsemblFungi"/>
</dbReference>
<name>A0A099NYV3_PICKU</name>
<dbReference type="PANTHER" id="PTHR11863">
    <property type="entry name" value="STEROL DESATURASE"/>
    <property type="match status" value="1"/>
</dbReference>
<dbReference type="Pfam" id="PF04116">
    <property type="entry name" value="FA_hydroxylase"/>
    <property type="match status" value="1"/>
</dbReference>
<evidence type="ECO:0000313" key="8">
    <source>
        <dbReference type="Proteomes" id="UP000029867"/>
    </source>
</evidence>
<dbReference type="GO" id="GO:0005506">
    <property type="term" value="F:iron ion binding"/>
    <property type="evidence" value="ECO:0007669"/>
    <property type="project" value="InterPro"/>
</dbReference>
<evidence type="ECO:0000259" key="6">
    <source>
        <dbReference type="Pfam" id="PF04116"/>
    </source>
</evidence>
<dbReference type="GO" id="GO:0042284">
    <property type="term" value="F:sphingolipid delta-4 desaturase activity"/>
    <property type="evidence" value="ECO:0007669"/>
    <property type="project" value="EnsemblFungi"/>
</dbReference>
<sequence>MSSSLVQSLLGAVFPTSDLEAIDSPIKPFSHITVKPDLIPGYRDSYVALAAPVIAYWTYSIFFHIVDEYKLLEKYRIHPSEEQLSRNRVTQAVVLRDVLFQHFIQSLTGYYVAKFDPIFTTGYENAYLWQIRQSLPGFIPTVLIYAGYWYFSSLAKIVVAFVIIDTWQFFLHKTMHENKWLYRHFHARHHQLYVPYAFGALFNNPVEGFLLDTCGTGLAAISLGLSPRETIFLYTFSTLKTVDDHCGYQLPWDLFQYVFPNNSIYHDIHHQMFGIKYNFSQPFFVVWDRWFNTTYHDIDNYKNKQQEITVAKYRQFLKERKERNKKE</sequence>
<dbReference type="Proteomes" id="UP000029867">
    <property type="component" value="Unassembled WGS sequence"/>
</dbReference>
<evidence type="ECO:0000256" key="1">
    <source>
        <dbReference type="ARBA" id="ARBA00004370"/>
    </source>
</evidence>
<feature type="domain" description="Fatty acid hydroxylase" evidence="6">
    <location>
        <begin position="158"/>
        <end position="293"/>
    </location>
</feature>
<dbReference type="GO" id="GO:0005789">
    <property type="term" value="C:endoplasmic reticulum membrane"/>
    <property type="evidence" value="ECO:0007669"/>
    <property type="project" value="EnsemblFungi"/>
</dbReference>
<evidence type="ECO:0000313" key="7">
    <source>
        <dbReference type="EMBL" id="KGK37963.1"/>
    </source>
</evidence>
<organism evidence="7 8">
    <name type="scientific">Pichia kudriavzevii</name>
    <name type="common">Yeast</name>
    <name type="synonym">Issatchenkia orientalis</name>
    <dbReference type="NCBI Taxonomy" id="4909"/>
    <lineage>
        <taxon>Eukaryota</taxon>
        <taxon>Fungi</taxon>
        <taxon>Dikarya</taxon>
        <taxon>Ascomycota</taxon>
        <taxon>Saccharomycotina</taxon>
        <taxon>Pichiomycetes</taxon>
        <taxon>Pichiales</taxon>
        <taxon>Pichiaceae</taxon>
        <taxon>Pichia</taxon>
    </lineage>
</organism>
<proteinExistence type="predicted"/>
<comment type="subcellular location">
    <subcellularLocation>
        <location evidence="1">Membrane</location>
    </subcellularLocation>
</comment>
<evidence type="ECO:0000256" key="5">
    <source>
        <dbReference type="SAM" id="Phobius"/>
    </source>
</evidence>
<keyword evidence="4 5" id="KW-0472">Membrane</keyword>
<dbReference type="VEuPathDB" id="FungiDB:C5L36_0B07030"/>
<feature type="transmembrane region" description="Helical" evidence="5">
    <location>
        <begin position="142"/>
        <end position="164"/>
    </location>
</feature>
<evidence type="ECO:0000256" key="2">
    <source>
        <dbReference type="ARBA" id="ARBA00022692"/>
    </source>
</evidence>